<keyword evidence="2" id="KW-1185">Reference proteome</keyword>
<gene>
    <name evidence="1" type="ORF">ACFFX0_08940</name>
</gene>
<protein>
    <submittedName>
        <fullName evidence="1">Uncharacterized protein</fullName>
    </submittedName>
</protein>
<comment type="caution">
    <text evidence="1">The sequence shown here is derived from an EMBL/GenBank/DDBJ whole genome shotgun (WGS) entry which is preliminary data.</text>
</comment>
<name>A0ABV5FXB5_9MICC</name>
<sequence length="52" mass="5362">MAPCSWAIFCSRLMAATSSRARSRGSSSASIQGVASSVTVSLLDQRMLSAPA</sequence>
<proteinExistence type="predicted"/>
<dbReference type="Proteomes" id="UP001589575">
    <property type="component" value="Unassembled WGS sequence"/>
</dbReference>
<accession>A0ABV5FXB5</accession>
<evidence type="ECO:0000313" key="2">
    <source>
        <dbReference type="Proteomes" id="UP001589575"/>
    </source>
</evidence>
<reference evidence="1 2" key="1">
    <citation type="submission" date="2024-09" db="EMBL/GenBank/DDBJ databases">
        <authorList>
            <person name="Sun Q."/>
            <person name="Mori K."/>
        </authorList>
    </citation>
    <scope>NUCLEOTIDE SEQUENCE [LARGE SCALE GENOMIC DNA]</scope>
    <source>
        <strain evidence="1 2">CCM 7609</strain>
    </source>
</reference>
<dbReference type="EMBL" id="JBHMFI010000001">
    <property type="protein sequence ID" value="MFB9071315.1"/>
    <property type="molecule type" value="Genomic_DNA"/>
</dbReference>
<evidence type="ECO:0000313" key="1">
    <source>
        <dbReference type="EMBL" id="MFB9071315.1"/>
    </source>
</evidence>
<organism evidence="1 2">
    <name type="scientific">Citricoccus parietis</name>
    <dbReference type="NCBI Taxonomy" id="592307"/>
    <lineage>
        <taxon>Bacteria</taxon>
        <taxon>Bacillati</taxon>
        <taxon>Actinomycetota</taxon>
        <taxon>Actinomycetes</taxon>
        <taxon>Micrococcales</taxon>
        <taxon>Micrococcaceae</taxon>
        <taxon>Citricoccus</taxon>
    </lineage>
</organism>